<dbReference type="HOGENOM" id="CLU_2016439_0_0_1"/>
<reference evidence="1" key="1">
    <citation type="submission" date="2013-07" db="EMBL/GenBank/DDBJ databases">
        <title>The genome of an arbuscular mycorrhizal fungus provides insights into the evolution of the oldest plant symbiosis.</title>
        <authorList>
            <consortium name="DOE Joint Genome Institute"/>
            <person name="Tisserant E."/>
            <person name="Malbreil M."/>
            <person name="Kuo A."/>
            <person name="Kohler A."/>
            <person name="Symeonidi A."/>
            <person name="Balestrini R."/>
            <person name="Charron P."/>
            <person name="Duensing N."/>
            <person name="Frei-dit-Frey N."/>
            <person name="Gianinazzi-Pearson V."/>
            <person name="Gilbert B."/>
            <person name="Handa Y."/>
            <person name="Hijri M."/>
            <person name="Kaul R."/>
            <person name="Kawaguchi M."/>
            <person name="Krajinski F."/>
            <person name="Lammers P."/>
            <person name="Lapierre D."/>
            <person name="Masclaux F.G."/>
            <person name="Murat C."/>
            <person name="Morin E."/>
            <person name="Ndikumana S."/>
            <person name="Pagni M."/>
            <person name="Petitpierre D."/>
            <person name="Requena N."/>
            <person name="Rosikiewicz P."/>
            <person name="Riley R."/>
            <person name="Saito K."/>
            <person name="San Clemente H."/>
            <person name="Shapiro H."/>
            <person name="van Tuinen D."/>
            <person name="Becard G."/>
            <person name="Bonfante P."/>
            <person name="Paszkowski U."/>
            <person name="Shachar-Hill Y."/>
            <person name="Young J.P."/>
            <person name="Sanders I.R."/>
            <person name="Henrissat B."/>
            <person name="Rensing S.A."/>
            <person name="Grigoriev I.V."/>
            <person name="Corradi N."/>
            <person name="Roux C."/>
            <person name="Martin F."/>
        </authorList>
    </citation>
    <scope>NUCLEOTIDE SEQUENCE</scope>
    <source>
        <strain evidence="1">DAOM 197198</strain>
    </source>
</reference>
<dbReference type="VEuPathDB" id="FungiDB:RhiirFUN_004224"/>
<accession>U9T670</accession>
<sequence length="123" mass="14177">MFMSLSGKSKNEVEIDPNRDFMMVQVFVGCIANSTIVLTPLIRDELVMAFTIVQNSIQNLLLNLKIKDETKTLIYIMLSHMFVFELFYISNIVLKATSKKKKNLRIVTGSKFKRILGKNWTIN</sequence>
<dbReference type="AlphaFoldDB" id="U9T670"/>
<protein>
    <submittedName>
        <fullName evidence="1">Uncharacterized protein</fullName>
    </submittedName>
</protein>
<dbReference type="EMBL" id="KI295385">
    <property type="protein sequence ID" value="ESA02897.1"/>
    <property type="molecule type" value="Genomic_DNA"/>
</dbReference>
<name>U9T670_RHIID</name>
<evidence type="ECO:0000313" key="1">
    <source>
        <dbReference type="EMBL" id="ESA02897.1"/>
    </source>
</evidence>
<proteinExistence type="predicted"/>
<gene>
    <name evidence="1" type="ORF">GLOINDRAFT_86143</name>
</gene>
<organism evidence="1">
    <name type="scientific">Rhizophagus irregularis (strain DAOM 181602 / DAOM 197198 / MUCL 43194)</name>
    <name type="common">Arbuscular mycorrhizal fungus</name>
    <name type="synonym">Glomus intraradices</name>
    <dbReference type="NCBI Taxonomy" id="747089"/>
    <lineage>
        <taxon>Eukaryota</taxon>
        <taxon>Fungi</taxon>
        <taxon>Fungi incertae sedis</taxon>
        <taxon>Mucoromycota</taxon>
        <taxon>Glomeromycotina</taxon>
        <taxon>Glomeromycetes</taxon>
        <taxon>Glomerales</taxon>
        <taxon>Glomeraceae</taxon>
        <taxon>Rhizophagus</taxon>
    </lineage>
</organism>